<dbReference type="SUPFAM" id="SSF75553">
    <property type="entry name" value="Smc hinge domain"/>
    <property type="match status" value="1"/>
</dbReference>
<feature type="coiled-coil region" evidence="6">
    <location>
        <begin position="412"/>
        <end position="486"/>
    </location>
</feature>
<evidence type="ECO:0000313" key="10">
    <source>
        <dbReference type="Proteomes" id="UP000070299"/>
    </source>
</evidence>
<comment type="caution">
    <text evidence="9">The sequence shown here is derived from an EMBL/GenBank/DDBJ whole genome shotgun (WGS) entry which is preliminary data.</text>
</comment>
<dbReference type="InterPro" id="IPR027417">
    <property type="entry name" value="P-loop_NTPase"/>
</dbReference>
<dbReference type="InterPro" id="IPR024704">
    <property type="entry name" value="SMC"/>
</dbReference>
<dbReference type="GO" id="GO:0007062">
    <property type="term" value="P:sister chromatid cohesion"/>
    <property type="evidence" value="ECO:0007669"/>
    <property type="project" value="InterPro"/>
</dbReference>
<dbReference type="NCBIfam" id="TIGR02168">
    <property type="entry name" value="SMC_prok_B"/>
    <property type="match status" value="1"/>
</dbReference>
<keyword evidence="5 6" id="KW-0238">DNA-binding</keyword>
<proteinExistence type="inferred from homology"/>
<dbReference type="GO" id="GO:0005694">
    <property type="term" value="C:chromosome"/>
    <property type="evidence" value="ECO:0007669"/>
    <property type="project" value="InterPro"/>
</dbReference>
<dbReference type="GO" id="GO:0030261">
    <property type="term" value="P:chromosome condensation"/>
    <property type="evidence" value="ECO:0007669"/>
    <property type="project" value="InterPro"/>
</dbReference>
<accession>A0A136A1N1</accession>
<comment type="subcellular location">
    <subcellularLocation>
        <location evidence="6">Cytoplasm</location>
    </subcellularLocation>
</comment>
<dbReference type="CDD" id="cd03278">
    <property type="entry name" value="ABC_SMC_barmotin"/>
    <property type="match status" value="2"/>
</dbReference>
<keyword evidence="10" id="KW-1185">Reference proteome</keyword>
<gene>
    <name evidence="6" type="primary">smc</name>
    <name evidence="9" type="ORF">AX660_13265</name>
</gene>
<dbReference type="GO" id="GO:0006260">
    <property type="term" value="P:DNA replication"/>
    <property type="evidence" value="ECO:0007669"/>
    <property type="project" value="UniProtKB-UniRule"/>
</dbReference>
<organism evidence="9 10">
    <name type="scientific">Paraglaciecola hydrolytica</name>
    <dbReference type="NCBI Taxonomy" id="1799789"/>
    <lineage>
        <taxon>Bacteria</taxon>
        <taxon>Pseudomonadati</taxon>
        <taxon>Pseudomonadota</taxon>
        <taxon>Gammaproteobacteria</taxon>
        <taxon>Alteromonadales</taxon>
        <taxon>Alteromonadaceae</taxon>
        <taxon>Paraglaciecola</taxon>
    </lineage>
</organism>
<dbReference type="GO" id="GO:0003677">
    <property type="term" value="F:DNA binding"/>
    <property type="evidence" value="ECO:0007669"/>
    <property type="project" value="UniProtKB-UniRule"/>
</dbReference>
<keyword evidence="4 6" id="KW-0175">Coiled coil</keyword>
<evidence type="ECO:0000256" key="3">
    <source>
        <dbReference type="ARBA" id="ARBA00022840"/>
    </source>
</evidence>
<dbReference type="AlphaFoldDB" id="A0A136A1N1"/>
<evidence type="ECO:0000259" key="8">
    <source>
        <dbReference type="Pfam" id="PF02463"/>
    </source>
</evidence>
<reference evidence="10" key="1">
    <citation type="submission" date="2016-02" db="EMBL/GenBank/DDBJ databases">
        <authorList>
            <person name="Schultz-Johansen M."/>
            <person name="Glaring M.A."/>
            <person name="Bech P.K."/>
            <person name="Stougaard P."/>
        </authorList>
    </citation>
    <scope>NUCLEOTIDE SEQUENCE [LARGE SCALE GENOMIC DNA]</scope>
    <source>
        <strain evidence="10">S66</strain>
    </source>
</reference>
<evidence type="ECO:0000256" key="7">
    <source>
        <dbReference type="SAM" id="MobiDB-lite"/>
    </source>
</evidence>
<feature type="region of interest" description="Disordered" evidence="7">
    <location>
        <begin position="367"/>
        <end position="396"/>
    </location>
</feature>
<comment type="function">
    <text evidence="6">Required for chromosome condensation and partitioning.</text>
</comment>
<dbReference type="RefSeq" id="WP_068376183.1">
    <property type="nucleotide sequence ID" value="NZ_LSNE01000005.1"/>
</dbReference>
<dbReference type="GO" id="GO:0007059">
    <property type="term" value="P:chromosome segregation"/>
    <property type="evidence" value="ECO:0007669"/>
    <property type="project" value="UniProtKB-UniRule"/>
</dbReference>
<keyword evidence="3 6" id="KW-0067">ATP-binding</keyword>
<evidence type="ECO:0000256" key="1">
    <source>
        <dbReference type="ARBA" id="ARBA00022490"/>
    </source>
</evidence>
<dbReference type="OrthoDB" id="9808768at2"/>
<comment type="domain">
    <text evidence="6">Contains large globular domains required for ATP hydrolysis at each terminus and a third globular domain forming a flexible hinge near the middle of the molecule. These domains are separated by coiled-coil structures.</text>
</comment>
<dbReference type="EMBL" id="LSNE01000005">
    <property type="protein sequence ID" value="KXI29124.1"/>
    <property type="molecule type" value="Genomic_DNA"/>
</dbReference>
<comment type="subunit">
    <text evidence="6">Homodimer.</text>
</comment>
<feature type="coiled-coil region" evidence="6">
    <location>
        <begin position="842"/>
        <end position="876"/>
    </location>
</feature>
<sequence>MRLKKIKLAGFKSFVDPTTIPFPDDMTAIVGPNGCGKSNVIDAVRWVLGESSAKNLRGDAMTDVIFNGSTARKPVSQCSVELVFDNSSGRIQGEYAGYNELSVKRIVTKDGQSNYLLNNSKCRRRDVTDLFLGTGLGPRSYAIIEQGMISRLIESKPQELRVFIEEAAGVSKYKERRRETETRIRHTKENLERLADVRSELGQQLEKLQRQAVAAKRYKELKQQERSLKGQLAAIRWLKHSKKITRLEQDIAKKNTDIEAYVTKQRGEEKDLSIFKEQQQDIKQQLSDIQQQFFKVGTDISRIEQNQIHTKQRRQKIEQENANLLEAISDHDIHQQQNSEKITDLLEQLELAEPEKILLEEEIEQAQSNVMDQEQQSSQQQSQWRQQEQQYHQSKQHVQSCHSQIQALLSMQMRSEQRMSEITIELNELEDKALAEQIAQVQSDLEIAQQQSETVKQSWQQQQQQVQLAQQQVKQFEQQRLDIQGQLHAINAQLAALNLLQQQDQSTEHLSKELSQRQIEHQLWWQTLDIHSGWEKAFETITQNWQNAMQVSDGDELNLIVTHLPGAKILLADRFSLDITANSLAAKLHNSIAPHWLNDILVADSLSAAQAMLSKLAKHQSVITQEGMWLGHDWFISGIAQQGEGLIQRAAKIKELEAEQQLTQTNLQELNEQLAKANTGFTELDKQCNQYKQQVDECQQRWQQSTNQLALLQGQQGQNTNRTERLQQELANQQNVALQEQEQLEQLSMQAEELEYKVADLHEQQLSIEQAREQSHSKIQLARNQLDGAKTKLHQLALHLQGVQSQLASLQSIQTREIQQLAQMREKQALLQEEYAELALPLEDQAEHLQSLLEQKAELEIQQQQHSSQLADIDNQINEVEKGQQGVTDKIQHMLTELQSIKLECEGYRVRANGVLEQLQELQQSLKPLLEQLPDDADENTWQANLEKTTASVGRLGAVNLAAVEEYDIQAERKNHLDTQNGDLVSALDTLEQAIRKIDKETRSRFKETFEQVNEDLKMLFPKVFGGGTAYLELTDDDLLETGVTIMARPPGKKNSTIHLLSGGEKALTALSLVFAIFRLNPAPFCLLDEVDAPLDDANVGRFCKLVSEMSKTVQFIYITHNKIAMEMATHLTGVTMSEPGVSRMVAVDVEEAMAIVQA</sequence>
<feature type="coiled-coil region" evidence="6">
    <location>
        <begin position="653"/>
        <end position="764"/>
    </location>
</feature>
<dbReference type="GO" id="GO:0005737">
    <property type="term" value="C:cytoplasm"/>
    <property type="evidence" value="ECO:0007669"/>
    <property type="project" value="UniProtKB-SubCell"/>
</dbReference>
<dbReference type="InterPro" id="IPR036277">
    <property type="entry name" value="SMC_hinge_sf"/>
</dbReference>
<dbReference type="InterPro" id="IPR011890">
    <property type="entry name" value="SMC_prok"/>
</dbReference>
<name>A0A136A1N1_9ALTE</name>
<protein>
    <recommendedName>
        <fullName evidence="6">Chromosome partition protein Smc</fullName>
    </recommendedName>
</protein>
<keyword evidence="2 6" id="KW-0547">Nucleotide-binding</keyword>
<dbReference type="Gene3D" id="3.40.50.300">
    <property type="entry name" value="P-loop containing nucleotide triphosphate hydrolases"/>
    <property type="match status" value="2"/>
</dbReference>
<dbReference type="SUPFAM" id="SSF52540">
    <property type="entry name" value="P-loop containing nucleoside triphosphate hydrolases"/>
    <property type="match status" value="1"/>
</dbReference>
<evidence type="ECO:0000256" key="6">
    <source>
        <dbReference type="HAMAP-Rule" id="MF_01894"/>
    </source>
</evidence>
<dbReference type="InterPro" id="IPR003395">
    <property type="entry name" value="RecF/RecN/SMC_N"/>
</dbReference>
<feature type="coiled-coil region" evidence="6">
    <location>
        <begin position="170"/>
        <end position="292"/>
    </location>
</feature>
<dbReference type="Proteomes" id="UP000070299">
    <property type="component" value="Unassembled WGS sequence"/>
</dbReference>
<evidence type="ECO:0000256" key="5">
    <source>
        <dbReference type="ARBA" id="ARBA00023125"/>
    </source>
</evidence>
<dbReference type="HAMAP" id="MF_01894">
    <property type="entry name" value="Smc_prok"/>
    <property type="match status" value="1"/>
</dbReference>
<evidence type="ECO:0000256" key="4">
    <source>
        <dbReference type="ARBA" id="ARBA00023054"/>
    </source>
</evidence>
<keyword evidence="1 6" id="KW-0963">Cytoplasm</keyword>
<comment type="similarity">
    <text evidence="6">Belongs to the SMC family.</text>
</comment>
<feature type="domain" description="RecF/RecN/SMC N-terminal" evidence="8">
    <location>
        <begin position="3"/>
        <end position="1143"/>
    </location>
</feature>
<dbReference type="STRING" id="1799789.AX660_13265"/>
<feature type="compositionally biased region" description="Low complexity" evidence="7">
    <location>
        <begin position="373"/>
        <end position="396"/>
    </location>
</feature>
<dbReference type="PANTHER" id="PTHR43977">
    <property type="entry name" value="STRUCTURAL MAINTENANCE OF CHROMOSOMES PROTEIN 3"/>
    <property type="match status" value="1"/>
</dbReference>
<dbReference type="Pfam" id="PF02463">
    <property type="entry name" value="SMC_N"/>
    <property type="match status" value="1"/>
</dbReference>
<evidence type="ECO:0000313" key="9">
    <source>
        <dbReference type="EMBL" id="KXI29124.1"/>
    </source>
</evidence>
<dbReference type="GO" id="GO:0016887">
    <property type="term" value="F:ATP hydrolysis activity"/>
    <property type="evidence" value="ECO:0007669"/>
    <property type="project" value="InterPro"/>
</dbReference>
<evidence type="ECO:0000256" key="2">
    <source>
        <dbReference type="ARBA" id="ARBA00022741"/>
    </source>
</evidence>
<dbReference type="PIRSF" id="PIRSF005719">
    <property type="entry name" value="SMC"/>
    <property type="match status" value="1"/>
</dbReference>
<dbReference type="GO" id="GO:0005524">
    <property type="term" value="F:ATP binding"/>
    <property type="evidence" value="ECO:0007669"/>
    <property type="project" value="UniProtKB-UniRule"/>
</dbReference>
<feature type="binding site" evidence="6">
    <location>
        <begin position="32"/>
        <end position="39"/>
    </location>
    <ligand>
        <name>ATP</name>
        <dbReference type="ChEBI" id="CHEBI:30616"/>
    </ligand>
</feature>